<dbReference type="EMBL" id="JAYWVC010000157">
    <property type="protein sequence ID" value="MED7826437.1"/>
    <property type="molecule type" value="Genomic_DNA"/>
</dbReference>
<evidence type="ECO:0000313" key="1">
    <source>
        <dbReference type="EMBL" id="MED7826437.1"/>
    </source>
</evidence>
<gene>
    <name evidence="1" type="ORF">VXC91_31940</name>
</gene>
<protein>
    <submittedName>
        <fullName evidence="1">Uncharacterized protein</fullName>
    </submittedName>
</protein>
<sequence length="77" mass="8180">MRALTRLVGVAARAGRRTRAEELARTVVDMTSRSTDDSSSAWLLTELVTAVAGSGDTHRAGELARAAAARAYDLMCD</sequence>
<reference evidence="1" key="1">
    <citation type="submission" date="2024-01" db="EMBL/GenBank/DDBJ databases">
        <title>First draft genome sequence data of TA4-1, the type strain of Gram-positive actinobacterium Streptomyces chiangmaiensis.</title>
        <authorList>
            <person name="Yasawong M."/>
            <person name="Nantapong N."/>
        </authorList>
    </citation>
    <scope>NUCLEOTIDE SEQUENCE</scope>
    <source>
        <strain evidence="1">TA4-1</strain>
    </source>
</reference>
<keyword evidence="2" id="KW-1185">Reference proteome</keyword>
<organism evidence="1 2">
    <name type="scientific">Streptomyces chiangmaiensis</name>
    <dbReference type="NCBI Taxonomy" id="766497"/>
    <lineage>
        <taxon>Bacteria</taxon>
        <taxon>Bacillati</taxon>
        <taxon>Actinomycetota</taxon>
        <taxon>Actinomycetes</taxon>
        <taxon>Kitasatosporales</taxon>
        <taxon>Streptomycetaceae</taxon>
        <taxon>Streptomyces</taxon>
    </lineage>
</organism>
<name>A0ABU7FQR7_9ACTN</name>
<accession>A0ABU7FQR7</accession>
<dbReference type="InterPro" id="IPR011990">
    <property type="entry name" value="TPR-like_helical_dom_sf"/>
</dbReference>
<dbReference type="Gene3D" id="1.25.40.10">
    <property type="entry name" value="Tetratricopeptide repeat domain"/>
    <property type="match status" value="1"/>
</dbReference>
<proteinExistence type="predicted"/>
<dbReference type="Proteomes" id="UP001333996">
    <property type="component" value="Unassembled WGS sequence"/>
</dbReference>
<dbReference type="RefSeq" id="WP_329510834.1">
    <property type="nucleotide sequence ID" value="NZ_BAAAYZ010000057.1"/>
</dbReference>
<comment type="caution">
    <text evidence="1">The sequence shown here is derived from an EMBL/GenBank/DDBJ whole genome shotgun (WGS) entry which is preliminary data.</text>
</comment>
<evidence type="ECO:0000313" key="2">
    <source>
        <dbReference type="Proteomes" id="UP001333996"/>
    </source>
</evidence>